<comment type="caution">
    <text evidence="1">The sequence shown here is derived from an EMBL/GenBank/DDBJ whole genome shotgun (WGS) entry which is preliminary data.</text>
</comment>
<dbReference type="NCBIfam" id="TIGR03504">
    <property type="entry name" value="FimV_Cterm"/>
    <property type="match status" value="1"/>
</dbReference>
<protein>
    <recommendedName>
        <fullName evidence="3">Motility protein FimV</fullName>
    </recommendedName>
</protein>
<proteinExistence type="predicted"/>
<reference evidence="1 2" key="1">
    <citation type="journal article" date="2016" name="Nat. Commun.">
        <title>Thousands of microbial genomes shed light on interconnected biogeochemical processes in an aquifer system.</title>
        <authorList>
            <person name="Anantharaman K."/>
            <person name="Brown C.T."/>
            <person name="Hug L.A."/>
            <person name="Sharon I."/>
            <person name="Castelle C.J."/>
            <person name="Probst A.J."/>
            <person name="Thomas B.C."/>
            <person name="Singh A."/>
            <person name="Wilkins M.J."/>
            <person name="Karaoz U."/>
            <person name="Brodie E.L."/>
            <person name="Williams K.H."/>
            <person name="Hubbard S.S."/>
            <person name="Banfield J.F."/>
        </authorList>
    </citation>
    <scope>NUCLEOTIDE SEQUENCE [LARGE SCALE GENOMIC DNA]</scope>
</reference>
<name>A0A1F6TV30_9PROT</name>
<dbReference type="Proteomes" id="UP000179362">
    <property type="component" value="Unassembled WGS sequence"/>
</dbReference>
<organism evidence="1 2">
    <name type="scientific">Candidatus Muproteobacteria bacterium RIFCSPHIGHO2_02_FULL_65_16</name>
    <dbReference type="NCBI Taxonomy" id="1817766"/>
    <lineage>
        <taxon>Bacteria</taxon>
        <taxon>Pseudomonadati</taxon>
        <taxon>Pseudomonadota</taxon>
        <taxon>Candidatus Muproteobacteria</taxon>
    </lineage>
</organism>
<dbReference type="AlphaFoldDB" id="A0A1F6TV30"/>
<evidence type="ECO:0000313" key="2">
    <source>
        <dbReference type="Proteomes" id="UP000179362"/>
    </source>
</evidence>
<dbReference type="EMBL" id="MFTA01000133">
    <property type="protein sequence ID" value="OGI48990.1"/>
    <property type="molecule type" value="Genomic_DNA"/>
</dbReference>
<gene>
    <name evidence="1" type="ORF">A3B81_06915</name>
</gene>
<dbReference type="InterPro" id="IPR038440">
    <property type="entry name" value="FimV_C_sf"/>
</dbReference>
<evidence type="ECO:0008006" key="3">
    <source>
        <dbReference type="Google" id="ProtNLM"/>
    </source>
</evidence>
<evidence type="ECO:0000313" key="1">
    <source>
        <dbReference type="EMBL" id="OGI48990.1"/>
    </source>
</evidence>
<accession>A0A1F6TV30</accession>
<sequence>MGAPAEEITAEAVAVPAAEDQQSQWDETATKLDLARAYIDMGDAEGARSILDEVMAEGNEAQKKQAQELASQLS</sequence>
<dbReference type="Gene3D" id="1.20.58.2200">
    <property type="match status" value="1"/>
</dbReference>
<dbReference type="InterPro" id="IPR020011">
    <property type="entry name" value="FimV_C"/>
</dbReference>